<evidence type="ECO:0000313" key="3">
    <source>
        <dbReference type="EMBL" id="KAK7998502.1"/>
    </source>
</evidence>
<dbReference type="PRINTS" id="PR00081">
    <property type="entry name" value="GDHRDH"/>
</dbReference>
<sequence length="355" mass="38064">MGNKTNTSTMDNASLQKQAAYEGTIRGFLSRQFTRPKTLPQDANSLQDHVAVVTGANVGLGLEAARQLLARGLSQLVLGVRSQAKGDAAAAGLRRGFPTATVSVWIVDMESYSSVQAFAERCGAELPRIDYVILNAGLITTEPTMNEATGRELTLLVNFLSTVLLTVLLVPVLKAKKKATGGKPPVLSVVSTDLVWSTNVPAHQPVLPPFQDSKAMGGMAKYSRSKVLLTLFVARLATEYVDPEDVVVNLSNPGACKGTDFFRGGGVVVKAVMGVMQALIARTAEAGASNYIDAVQSYGSESHGGFVSDWAVKALPEVWYKPEGRELTDRIWEETVEEFNFVGLSSILEGLKNSR</sequence>
<dbReference type="Proteomes" id="UP001396898">
    <property type="component" value="Unassembled WGS sequence"/>
</dbReference>
<proteinExistence type="predicted"/>
<keyword evidence="2" id="KW-0472">Membrane</keyword>
<keyword evidence="1" id="KW-0560">Oxidoreductase</keyword>
<dbReference type="PANTHER" id="PTHR43157">
    <property type="entry name" value="PHOSPHATIDYLINOSITOL-GLYCAN BIOSYNTHESIS CLASS F PROTEIN-RELATED"/>
    <property type="match status" value="1"/>
</dbReference>
<name>A0ABR1R2X7_9PEZI</name>
<evidence type="ECO:0000256" key="1">
    <source>
        <dbReference type="ARBA" id="ARBA00023002"/>
    </source>
</evidence>
<dbReference type="Gene3D" id="3.40.50.720">
    <property type="entry name" value="NAD(P)-binding Rossmann-like Domain"/>
    <property type="match status" value="1"/>
</dbReference>
<feature type="transmembrane region" description="Helical" evidence="2">
    <location>
        <begin position="153"/>
        <end position="173"/>
    </location>
</feature>
<dbReference type="PANTHER" id="PTHR43157:SF35">
    <property type="entry name" value="DEHYDROGENASE_REDUCTASE FAMILY PROTEIN, PUTATIVE-RELATED"/>
    <property type="match status" value="1"/>
</dbReference>
<evidence type="ECO:0008006" key="5">
    <source>
        <dbReference type="Google" id="ProtNLM"/>
    </source>
</evidence>
<evidence type="ECO:0000313" key="4">
    <source>
        <dbReference type="Proteomes" id="UP001396898"/>
    </source>
</evidence>
<comment type="caution">
    <text evidence="3">The sequence shown here is derived from an EMBL/GenBank/DDBJ whole genome shotgun (WGS) entry which is preliminary data.</text>
</comment>
<organism evidence="3 4">
    <name type="scientific">Apiospora marii</name>
    <dbReference type="NCBI Taxonomy" id="335849"/>
    <lineage>
        <taxon>Eukaryota</taxon>
        <taxon>Fungi</taxon>
        <taxon>Dikarya</taxon>
        <taxon>Ascomycota</taxon>
        <taxon>Pezizomycotina</taxon>
        <taxon>Sordariomycetes</taxon>
        <taxon>Xylariomycetidae</taxon>
        <taxon>Amphisphaeriales</taxon>
        <taxon>Apiosporaceae</taxon>
        <taxon>Apiospora</taxon>
    </lineage>
</organism>
<accession>A0ABR1R2X7</accession>
<dbReference type="SUPFAM" id="SSF51735">
    <property type="entry name" value="NAD(P)-binding Rossmann-fold domains"/>
    <property type="match status" value="1"/>
</dbReference>
<protein>
    <recommendedName>
        <fullName evidence="5">Short-chain dehydrogenase/reductase family protein</fullName>
    </recommendedName>
</protein>
<keyword evidence="4" id="KW-1185">Reference proteome</keyword>
<gene>
    <name evidence="3" type="ORF">PG991_014981</name>
</gene>
<dbReference type="InterPro" id="IPR002347">
    <property type="entry name" value="SDR_fam"/>
</dbReference>
<evidence type="ECO:0000256" key="2">
    <source>
        <dbReference type="SAM" id="Phobius"/>
    </source>
</evidence>
<keyword evidence="2" id="KW-1133">Transmembrane helix</keyword>
<dbReference type="EMBL" id="JAQQWI010000021">
    <property type="protein sequence ID" value="KAK7998502.1"/>
    <property type="molecule type" value="Genomic_DNA"/>
</dbReference>
<keyword evidence="2" id="KW-0812">Transmembrane</keyword>
<reference evidence="3 4" key="1">
    <citation type="submission" date="2023-01" db="EMBL/GenBank/DDBJ databases">
        <title>Analysis of 21 Apiospora genomes using comparative genomics revels a genus with tremendous synthesis potential of carbohydrate active enzymes and secondary metabolites.</title>
        <authorList>
            <person name="Sorensen T."/>
        </authorList>
    </citation>
    <scope>NUCLEOTIDE SEQUENCE [LARGE SCALE GENOMIC DNA]</scope>
    <source>
        <strain evidence="3 4">CBS 20057</strain>
    </source>
</reference>
<dbReference type="Pfam" id="PF00106">
    <property type="entry name" value="adh_short"/>
    <property type="match status" value="1"/>
</dbReference>
<dbReference type="InterPro" id="IPR036291">
    <property type="entry name" value="NAD(P)-bd_dom_sf"/>
</dbReference>